<dbReference type="InterPro" id="IPR000477">
    <property type="entry name" value="RT_dom"/>
</dbReference>
<accession>A0A016UZV1</accession>
<feature type="domain" description="Reverse transcriptase" evidence="2">
    <location>
        <begin position="1"/>
        <end position="232"/>
    </location>
</feature>
<protein>
    <recommendedName>
        <fullName evidence="2">Reverse transcriptase domain-containing protein</fullName>
    </recommendedName>
</protein>
<evidence type="ECO:0000256" key="1">
    <source>
        <dbReference type="SAM" id="MobiDB-lite"/>
    </source>
</evidence>
<sequence>MSAYFTPGKRNFALVRHASVGDTILIKPWNSLIECEKLCCKSGRVLKNGVESVRLLIEKHREKQKPLHLAFLDLEKAFDRVPREVIWYALRRHAVPEELIEWVRILYADTKSQVNVAAGTSAEFPITDGVNQGSALSPLLFIVVMDAITRDLQKPVPWTLLFADNIVLASEDRHELELQTQAWSDRLAQFGLRLNVKKSEYLTTHMNKNGTIKVNGIDLERTETFKYLGSTVTFDGSLSREVLARVNSAWMKWRSVTGVLCDKNIPERFKSKVYRTVVRDVALYGAECWAVTKEVERRLGGMEVKMLRWMAGITQLDRICNQDIRQRFGGAPITDKLREARLRWYGHVLRAESGSVCKIGFNLDVTGKRPKGRPKQRWMDTLHVDLKTVGMHPDQAHNRTKWRQGISKAYPSTKRDKR</sequence>
<dbReference type="SUPFAM" id="SSF56672">
    <property type="entry name" value="DNA/RNA polymerases"/>
    <property type="match status" value="1"/>
</dbReference>
<keyword evidence="4" id="KW-1185">Reference proteome</keyword>
<dbReference type="STRING" id="53326.A0A016UZV1"/>
<gene>
    <name evidence="3" type="primary">Acey_s0021.g249</name>
    <name evidence="3" type="ORF">Y032_0021g249</name>
</gene>
<dbReference type="PANTHER" id="PTHR47027:SF28">
    <property type="entry name" value="ENDONUCLEASE-REVERSE TRANSCRIPTASE"/>
    <property type="match status" value="1"/>
</dbReference>
<feature type="region of interest" description="Disordered" evidence="1">
    <location>
        <begin position="396"/>
        <end position="418"/>
    </location>
</feature>
<dbReference type="PROSITE" id="PS50878">
    <property type="entry name" value="RT_POL"/>
    <property type="match status" value="1"/>
</dbReference>
<dbReference type="CDD" id="cd01650">
    <property type="entry name" value="RT_nLTR_like"/>
    <property type="match status" value="1"/>
</dbReference>
<dbReference type="Proteomes" id="UP000024635">
    <property type="component" value="Unassembled WGS sequence"/>
</dbReference>
<dbReference type="Gene3D" id="3.30.70.270">
    <property type="match status" value="1"/>
</dbReference>
<reference evidence="4" key="1">
    <citation type="journal article" date="2015" name="Nat. Genet.">
        <title>The genome and transcriptome of the zoonotic hookworm Ancylostoma ceylanicum identify infection-specific gene families.</title>
        <authorList>
            <person name="Schwarz E.M."/>
            <person name="Hu Y."/>
            <person name="Antoshechkin I."/>
            <person name="Miller M.M."/>
            <person name="Sternberg P.W."/>
            <person name="Aroian R.V."/>
        </authorList>
    </citation>
    <scope>NUCLEOTIDE SEQUENCE</scope>
    <source>
        <strain evidence="4">HY135</strain>
    </source>
</reference>
<comment type="caution">
    <text evidence="3">The sequence shown here is derived from an EMBL/GenBank/DDBJ whole genome shotgun (WGS) entry which is preliminary data.</text>
</comment>
<dbReference type="Pfam" id="PF00078">
    <property type="entry name" value="RVT_1"/>
    <property type="match status" value="1"/>
</dbReference>
<evidence type="ECO:0000313" key="4">
    <source>
        <dbReference type="Proteomes" id="UP000024635"/>
    </source>
</evidence>
<organism evidence="3 4">
    <name type="scientific">Ancylostoma ceylanicum</name>
    <dbReference type="NCBI Taxonomy" id="53326"/>
    <lineage>
        <taxon>Eukaryota</taxon>
        <taxon>Metazoa</taxon>
        <taxon>Ecdysozoa</taxon>
        <taxon>Nematoda</taxon>
        <taxon>Chromadorea</taxon>
        <taxon>Rhabditida</taxon>
        <taxon>Rhabditina</taxon>
        <taxon>Rhabditomorpha</taxon>
        <taxon>Strongyloidea</taxon>
        <taxon>Ancylostomatidae</taxon>
        <taxon>Ancylostomatinae</taxon>
        <taxon>Ancylostoma</taxon>
    </lineage>
</organism>
<dbReference type="PANTHER" id="PTHR47027">
    <property type="entry name" value="REVERSE TRANSCRIPTASE DOMAIN-CONTAINING PROTEIN"/>
    <property type="match status" value="1"/>
</dbReference>
<name>A0A016UZV1_9BILA</name>
<dbReference type="InterPro" id="IPR043128">
    <property type="entry name" value="Rev_trsase/Diguanyl_cyclase"/>
</dbReference>
<dbReference type="OrthoDB" id="1421278at2759"/>
<dbReference type="EMBL" id="JARK01001357">
    <property type="protein sequence ID" value="EYC20511.1"/>
    <property type="molecule type" value="Genomic_DNA"/>
</dbReference>
<dbReference type="InterPro" id="IPR043502">
    <property type="entry name" value="DNA/RNA_pol_sf"/>
</dbReference>
<evidence type="ECO:0000313" key="3">
    <source>
        <dbReference type="EMBL" id="EYC20511.1"/>
    </source>
</evidence>
<dbReference type="AlphaFoldDB" id="A0A016UZV1"/>
<evidence type="ECO:0000259" key="2">
    <source>
        <dbReference type="PROSITE" id="PS50878"/>
    </source>
</evidence>
<proteinExistence type="predicted"/>